<gene>
    <name evidence="2" type="ORF">N508_001643</name>
</gene>
<sequence length="176" mass="20912">MNNKIDDLYDRLIQKNKYVLLRNFLENNKNQIIKSLRYKVSHKNIYTEFKNISNLDINYKWFCKILSEFKIKYIYSQELKDITPKEKIETSDIEQPKILAAKISEVEPPAQAKKTEKIETKKYVPADETPSNNTNSEEPQKLSRKERLLAIKNSEDKIIDVQKDQEKFIWTPSIKK</sequence>
<protein>
    <submittedName>
        <fullName evidence="2">Uncharacterized protein</fullName>
    </submittedName>
</protein>
<accession>V2RK63</accession>
<dbReference type="RefSeq" id="WP_023275931.1">
    <property type="nucleotide sequence ID" value="NZ_CP097562.1"/>
</dbReference>
<organism evidence="2 3">
    <name type="scientific">Mucispirillum schaedleri ASF457</name>
    <dbReference type="NCBI Taxonomy" id="1379858"/>
    <lineage>
        <taxon>Bacteria</taxon>
        <taxon>Pseudomonadati</taxon>
        <taxon>Deferribacterota</taxon>
        <taxon>Deferribacteres</taxon>
        <taxon>Deferribacterales</taxon>
        <taxon>Mucispirillaceae</taxon>
        <taxon>Mucispirillum</taxon>
    </lineage>
</organism>
<name>V2RK63_9BACT</name>
<reference evidence="2" key="3">
    <citation type="submission" date="2022-06" db="EMBL/GenBank/DDBJ databases">
        <title>Resources to Facilitate Use of the Altered Schaedler Flora (ASF) Mouse Model to Study Microbiome Function.</title>
        <authorList>
            <person name="Proctor A."/>
            <person name="Parvinroo S."/>
            <person name="Richie T."/>
            <person name="Jia X."/>
            <person name="Lee S.T.M."/>
            <person name="Karp P.D."/>
            <person name="Paley S."/>
            <person name="Kostic A.D."/>
            <person name="Pierre J.F."/>
            <person name="Wannemuehler M.J."/>
            <person name="Phillips G.J."/>
        </authorList>
    </citation>
    <scope>NUCLEOTIDE SEQUENCE</scope>
    <source>
        <strain evidence="2">ASF457</strain>
    </source>
</reference>
<dbReference type="AlphaFoldDB" id="V2RK63"/>
<dbReference type="KEGG" id="msch:N508_001643"/>
<proteinExistence type="predicted"/>
<feature type="region of interest" description="Disordered" evidence="1">
    <location>
        <begin position="108"/>
        <end position="146"/>
    </location>
</feature>
<feature type="compositionally biased region" description="Basic and acidic residues" evidence="1">
    <location>
        <begin position="113"/>
        <end position="125"/>
    </location>
</feature>
<evidence type="ECO:0000256" key="1">
    <source>
        <dbReference type="SAM" id="MobiDB-lite"/>
    </source>
</evidence>
<evidence type="ECO:0000313" key="3">
    <source>
        <dbReference type="Proteomes" id="UP000017429"/>
    </source>
</evidence>
<dbReference type="EMBL" id="CP097562">
    <property type="protein sequence ID" value="USF24555.1"/>
    <property type="molecule type" value="Genomic_DNA"/>
</dbReference>
<dbReference type="Proteomes" id="UP000017429">
    <property type="component" value="Chromosome"/>
</dbReference>
<keyword evidence="3" id="KW-1185">Reference proteome</keyword>
<reference evidence="2" key="2">
    <citation type="submission" date="2022-05" db="EMBL/GenBank/DDBJ databases">
        <authorList>
            <person name="Proctor A.L."/>
            <person name="Phillips G.J."/>
            <person name="Wannemuehler M.J."/>
        </authorList>
    </citation>
    <scope>NUCLEOTIDE SEQUENCE</scope>
    <source>
        <strain evidence="2">ASF457</strain>
    </source>
</reference>
<reference evidence="2" key="1">
    <citation type="journal article" date="2014" name="Genome Announc.">
        <title>Draft genome sequences of the altered schaedler flora, a defined bacterial community from gnotobiotic mice.</title>
        <authorList>
            <person name="Wannemuehler M.J."/>
            <person name="Overstreet A.M."/>
            <person name="Ward D.V."/>
            <person name="Phillips G.J."/>
        </authorList>
    </citation>
    <scope>NUCLEOTIDE SEQUENCE</scope>
    <source>
        <strain evidence="2">ASF457</strain>
    </source>
</reference>
<evidence type="ECO:0000313" key="2">
    <source>
        <dbReference type="EMBL" id="USF24555.1"/>
    </source>
</evidence>